<keyword evidence="3" id="KW-1185">Reference proteome</keyword>
<proteinExistence type="predicted"/>
<evidence type="ECO:0000256" key="1">
    <source>
        <dbReference type="SAM" id="Phobius"/>
    </source>
</evidence>
<keyword evidence="1" id="KW-0812">Transmembrane</keyword>
<organism evidence="2 3">
    <name type="scientific">Tumidithrix elongata BACA0141</name>
    <dbReference type="NCBI Taxonomy" id="2716417"/>
    <lineage>
        <taxon>Bacteria</taxon>
        <taxon>Bacillati</taxon>
        <taxon>Cyanobacteriota</taxon>
        <taxon>Cyanophyceae</taxon>
        <taxon>Pseudanabaenales</taxon>
        <taxon>Pseudanabaenaceae</taxon>
        <taxon>Tumidithrix</taxon>
        <taxon>Tumidithrix elongata</taxon>
    </lineage>
</organism>
<dbReference type="AlphaFoldDB" id="A0AAW9PWP8"/>
<keyword evidence="1" id="KW-1133">Transmembrane helix</keyword>
<reference evidence="2" key="1">
    <citation type="submission" date="2024-01" db="EMBL/GenBank/DDBJ databases">
        <title>Bank of Algae and Cyanobacteria of the Azores (BACA) strain genomes.</title>
        <authorList>
            <person name="Luz R."/>
            <person name="Cordeiro R."/>
            <person name="Fonseca A."/>
            <person name="Goncalves V."/>
        </authorList>
    </citation>
    <scope>NUCLEOTIDE SEQUENCE</scope>
    <source>
        <strain evidence="2">BACA0141</strain>
    </source>
</reference>
<gene>
    <name evidence="2" type="ORF">V2H45_24820</name>
</gene>
<evidence type="ECO:0000313" key="3">
    <source>
        <dbReference type="Proteomes" id="UP001333818"/>
    </source>
</evidence>
<evidence type="ECO:0000313" key="2">
    <source>
        <dbReference type="EMBL" id="MEE3719964.1"/>
    </source>
</evidence>
<sequence length="289" mass="32507">MKLIKRTANILTMRHLPWGEWLIGGLLICLGIIFLSNAELITISCTRDLQQPTQGQCTLSKSNWLGQVQSQRSLQLQQITGASFFPVGSSKGGTIYQIYLNTAKEPVPSSIKSTYEKHLQSEVARIQTFLKNDLQSQLTLWEDDRFPMYFMCMVMVTIAVGINILLGGISTLSLNKITKKLTLKKQGGLGTYIFECDLNQIDRVIASSKFLLSEYHMVVIVLKAGTALQQTNVRQVLFSLFFRGIVGSVLILRLPSLFFSRKSEYELCAKQILDFLHAGGYLKKNDVEK</sequence>
<feature type="transmembrane region" description="Helical" evidence="1">
    <location>
        <begin position="236"/>
        <end position="254"/>
    </location>
</feature>
<accession>A0AAW9PWP8</accession>
<feature type="transmembrane region" description="Helical" evidence="1">
    <location>
        <begin position="148"/>
        <end position="174"/>
    </location>
</feature>
<name>A0AAW9PWP8_9CYAN</name>
<dbReference type="RefSeq" id="WP_330486402.1">
    <property type="nucleotide sequence ID" value="NZ_JAZBJZ010000197.1"/>
</dbReference>
<dbReference type="EMBL" id="JAZBJZ010000197">
    <property type="protein sequence ID" value="MEE3719964.1"/>
    <property type="molecule type" value="Genomic_DNA"/>
</dbReference>
<dbReference type="Proteomes" id="UP001333818">
    <property type="component" value="Unassembled WGS sequence"/>
</dbReference>
<comment type="caution">
    <text evidence="2">The sequence shown here is derived from an EMBL/GenBank/DDBJ whole genome shotgun (WGS) entry which is preliminary data.</text>
</comment>
<keyword evidence="1" id="KW-0472">Membrane</keyword>
<protein>
    <submittedName>
        <fullName evidence="2">Uncharacterized protein</fullName>
    </submittedName>
</protein>
<feature type="transmembrane region" description="Helical" evidence="1">
    <location>
        <begin position="21"/>
        <end position="43"/>
    </location>
</feature>